<dbReference type="GO" id="GO:0030490">
    <property type="term" value="P:maturation of SSU-rRNA"/>
    <property type="evidence" value="ECO:0007669"/>
    <property type="project" value="TreeGrafter"/>
</dbReference>
<feature type="repeat" description="WD" evidence="4">
    <location>
        <begin position="601"/>
        <end position="632"/>
    </location>
</feature>
<feature type="compositionally biased region" description="Basic residues" evidence="5">
    <location>
        <begin position="324"/>
        <end position="335"/>
    </location>
</feature>
<dbReference type="GO" id="GO:0032040">
    <property type="term" value="C:small-subunit processome"/>
    <property type="evidence" value="ECO:0007669"/>
    <property type="project" value="TreeGrafter"/>
</dbReference>
<evidence type="ECO:0000256" key="2">
    <source>
        <dbReference type="ARBA" id="ARBA00022737"/>
    </source>
</evidence>
<dbReference type="PANTHER" id="PTHR19853">
    <property type="entry name" value="WD REPEAT CONTAINING PROTEIN 3 WDR3"/>
    <property type="match status" value="1"/>
</dbReference>
<dbReference type="PROSITE" id="PS50082">
    <property type="entry name" value="WD_REPEATS_2"/>
    <property type="match status" value="6"/>
</dbReference>
<evidence type="ECO:0000313" key="8">
    <source>
        <dbReference type="Proteomes" id="UP001292094"/>
    </source>
</evidence>
<evidence type="ECO:0000256" key="1">
    <source>
        <dbReference type="ARBA" id="ARBA00022574"/>
    </source>
</evidence>
<dbReference type="Pfam" id="PF04003">
    <property type="entry name" value="Utp12"/>
    <property type="match status" value="1"/>
</dbReference>
<dbReference type="InterPro" id="IPR001680">
    <property type="entry name" value="WD40_rpt"/>
</dbReference>
<reference evidence="7" key="1">
    <citation type="submission" date="2023-11" db="EMBL/GenBank/DDBJ databases">
        <title>Genome assemblies of two species of porcelain crab, Petrolisthes cinctipes and Petrolisthes manimaculis (Anomura: Porcellanidae).</title>
        <authorList>
            <person name="Angst P."/>
        </authorList>
    </citation>
    <scope>NUCLEOTIDE SEQUENCE</scope>
    <source>
        <strain evidence="7">PB745_02</strain>
        <tissue evidence="7">Gill</tissue>
    </source>
</reference>
<proteinExistence type="inferred from homology"/>
<dbReference type="PROSITE" id="PS00678">
    <property type="entry name" value="WD_REPEATS_1"/>
    <property type="match status" value="2"/>
</dbReference>
<protein>
    <recommendedName>
        <fullName evidence="6">Small-subunit processome Utp12 domain-containing protein</fullName>
    </recommendedName>
</protein>
<gene>
    <name evidence="7" type="ORF">Pmani_017701</name>
</gene>
<evidence type="ECO:0000259" key="6">
    <source>
        <dbReference type="Pfam" id="PF04003"/>
    </source>
</evidence>
<feature type="repeat" description="WD" evidence="4">
    <location>
        <begin position="686"/>
        <end position="718"/>
    </location>
</feature>
<dbReference type="SUPFAM" id="SSF50978">
    <property type="entry name" value="WD40 repeat-like"/>
    <property type="match status" value="2"/>
</dbReference>
<evidence type="ECO:0000256" key="4">
    <source>
        <dbReference type="PROSITE-ProRule" id="PRU00221"/>
    </source>
</evidence>
<dbReference type="SMART" id="SM00320">
    <property type="entry name" value="WD40"/>
    <property type="match status" value="11"/>
</dbReference>
<dbReference type="InterPro" id="IPR007148">
    <property type="entry name" value="SSU_processome_Utp12"/>
</dbReference>
<evidence type="ECO:0000313" key="7">
    <source>
        <dbReference type="EMBL" id="KAK4310762.1"/>
    </source>
</evidence>
<dbReference type="PANTHER" id="PTHR19853:SF0">
    <property type="entry name" value="WD REPEAT-CONTAINING PROTEIN 3"/>
    <property type="match status" value="1"/>
</dbReference>
<dbReference type="Proteomes" id="UP001292094">
    <property type="component" value="Unassembled WGS sequence"/>
</dbReference>
<dbReference type="Pfam" id="PF25173">
    <property type="entry name" value="Beta-prop_WDR3_1st"/>
    <property type="match status" value="1"/>
</dbReference>
<dbReference type="InterPro" id="IPR051570">
    <property type="entry name" value="TBC1_cilium_biogenesis"/>
</dbReference>
<feature type="domain" description="Small-subunit processome Utp12" evidence="6">
    <location>
        <begin position="811"/>
        <end position="910"/>
    </location>
</feature>
<feature type="region of interest" description="Disordered" evidence="5">
    <location>
        <begin position="324"/>
        <end position="350"/>
    </location>
</feature>
<evidence type="ECO:0000256" key="3">
    <source>
        <dbReference type="ARBA" id="ARBA00038229"/>
    </source>
</evidence>
<accession>A0AAE1PPJ3</accession>
<comment type="similarity">
    <text evidence="3">Belongs to the WD repeat WDR3/UTP12 family.</text>
</comment>
<dbReference type="GO" id="GO:0030515">
    <property type="term" value="F:snoRNA binding"/>
    <property type="evidence" value="ECO:0007669"/>
    <property type="project" value="TreeGrafter"/>
</dbReference>
<dbReference type="InterPro" id="IPR036322">
    <property type="entry name" value="WD40_repeat_dom_sf"/>
</dbReference>
<sequence>MGITTQYLRYVPGNVLGLVGTGNCICFVTRFSQTAKFVAVPACERVIVWDTRRQTKVVTLDGEVQGNVTVLKPRPATGGSIDNTHLAVGYTDGSVAVFDLHDGQPLKFTGHQSRVSSLAWDTQGMRAASGSSDGHIVVWDVVSERGIVRLKGHKGSITQIRFFQHQNVMASSSTDSFIRFWDLDTNHCFRTLPGHRAEVWDFILLRDDTRLVAGSSDAELRVWSLHFNETPKTTTDDMTTDEPSNKKKIIDIKGTVASVDNNQEEEFEDDASKLEIKRLGRVQRSRGDRVCGLHTNGTVVACHGKSAIVDLFLVLSDEEVQAKRTKRLKTSRKKARESGSDVGLSESEAQQLSDEIRKLPSLRGMHKMAGVDVFSSRNGTVRVAVLHPGNKLSLYPTTLTATDNTPTQEISTIERPGHRTEVRAVAFNSISDQFVTASGDSLKVWQRGEVQCVTSVDCDYALCVVVVPGDRHALVGTRSGRLQLFEIGSAELLEDIQAHQADEETNTDTGIWSLSLTHDSRGFVTGASDKMVKFWKFELVRDESGRAGKRLSFLQDSRALKVADQVTCVRCSSNGRFVAVATLDMKETLYFADTLKLCHELYGKSLPATCMDFSTDGTLVVTGSKDANLRIYGTDFGDMRRLLKNAHQGGVTDVHFVPKTHLMFSCGHDGTIKQWDADNFQRIVTLQGHTGIVRCLAVCPKGAWVVTGGQDRSIRLWERTQEPLVLEEEREDERTKEEDESGATATQRPVVAGEEGSQAVRPSITTHHTEKAADMILEALSVYREQLEAGPKAKPHYLMQFVYHTSDPLKFVLEVLRKIKSSELEEAILVLNLDRVLELLVVLKGLLVRGWDVELATRVLLAATRPNLPQLLGSAAAAPIIHALAPLLSKKTLELQNLVGFNLAGLQHLKDREEQRSETQLFVEASQKVKKGRMKRKKKERAVKRVLLTL</sequence>
<dbReference type="InterPro" id="IPR015943">
    <property type="entry name" value="WD40/YVTN_repeat-like_dom_sf"/>
</dbReference>
<dbReference type="InterPro" id="IPR020472">
    <property type="entry name" value="WD40_PAC1"/>
</dbReference>
<dbReference type="GO" id="GO:0034388">
    <property type="term" value="C:Pwp2p-containing subcomplex of 90S preribosome"/>
    <property type="evidence" value="ECO:0007669"/>
    <property type="project" value="TreeGrafter"/>
</dbReference>
<organism evidence="7 8">
    <name type="scientific">Petrolisthes manimaculis</name>
    <dbReference type="NCBI Taxonomy" id="1843537"/>
    <lineage>
        <taxon>Eukaryota</taxon>
        <taxon>Metazoa</taxon>
        <taxon>Ecdysozoa</taxon>
        <taxon>Arthropoda</taxon>
        <taxon>Crustacea</taxon>
        <taxon>Multicrustacea</taxon>
        <taxon>Malacostraca</taxon>
        <taxon>Eumalacostraca</taxon>
        <taxon>Eucarida</taxon>
        <taxon>Decapoda</taxon>
        <taxon>Pleocyemata</taxon>
        <taxon>Anomura</taxon>
        <taxon>Galatheoidea</taxon>
        <taxon>Porcellanidae</taxon>
        <taxon>Petrolisthes</taxon>
    </lineage>
</organism>
<keyword evidence="2" id="KW-0677">Repeat</keyword>
<dbReference type="InterPro" id="IPR019775">
    <property type="entry name" value="WD40_repeat_CS"/>
</dbReference>
<keyword evidence="1 4" id="KW-0853">WD repeat</keyword>
<dbReference type="EMBL" id="JAWZYT010001600">
    <property type="protein sequence ID" value="KAK4310762.1"/>
    <property type="molecule type" value="Genomic_DNA"/>
</dbReference>
<name>A0AAE1PPJ3_9EUCA</name>
<feature type="repeat" description="WD" evidence="4">
    <location>
        <begin position="108"/>
        <end position="149"/>
    </location>
</feature>
<dbReference type="PROSITE" id="PS50294">
    <property type="entry name" value="WD_REPEATS_REGION"/>
    <property type="match status" value="5"/>
</dbReference>
<dbReference type="Pfam" id="PF25172">
    <property type="entry name" value="Beta-prop_WDR3_2nd"/>
    <property type="match status" value="1"/>
</dbReference>
<feature type="repeat" description="WD" evidence="4">
    <location>
        <begin position="192"/>
        <end position="233"/>
    </location>
</feature>
<dbReference type="AlphaFoldDB" id="A0AAE1PPJ3"/>
<dbReference type="Gene3D" id="2.130.10.10">
    <property type="entry name" value="YVTN repeat-like/Quinoprotein amine dehydrogenase"/>
    <property type="match status" value="4"/>
</dbReference>
<dbReference type="PRINTS" id="PR00320">
    <property type="entry name" value="GPROTEINBRPT"/>
</dbReference>
<comment type="caution">
    <text evidence="7">The sequence shown here is derived from an EMBL/GenBank/DDBJ whole genome shotgun (WGS) entry which is preliminary data.</text>
</comment>
<evidence type="ECO:0000256" key="5">
    <source>
        <dbReference type="SAM" id="MobiDB-lite"/>
    </source>
</evidence>
<feature type="region of interest" description="Disordered" evidence="5">
    <location>
        <begin position="725"/>
        <end position="760"/>
    </location>
</feature>
<feature type="repeat" description="WD" evidence="4">
    <location>
        <begin position="644"/>
        <end position="685"/>
    </location>
</feature>
<dbReference type="CDD" id="cd00200">
    <property type="entry name" value="WD40"/>
    <property type="match status" value="1"/>
</dbReference>
<feature type="repeat" description="WD" evidence="4">
    <location>
        <begin position="150"/>
        <end position="191"/>
    </location>
</feature>
<keyword evidence="8" id="KW-1185">Reference proteome</keyword>